<comment type="caution">
    <text evidence="1">The sequence shown here is derived from an EMBL/GenBank/DDBJ whole genome shotgun (WGS) entry which is preliminary data.</text>
</comment>
<evidence type="ECO:0000313" key="1">
    <source>
        <dbReference type="EMBL" id="VEL41961.1"/>
    </source>
</evidence>
<dbReference type="EMBL" id="CAAALY010271862">
    <property type="protein sequence ID" value="VEL41961.1"/>
    <property type="molecule type" value="Genomic_DNA"/>
</dbReference>
<dbReference type="Proteomes" id="UP000784294">
    <property type="component" value="Unassembled WGS sequence"/>
</dbReference>
<name>A0A448XPY1_9PLAT</name>
<proteinExistence type="predicted"/>
<sequence>MYSKGIASSRPVFRRLNHTYGQIRIICARIRQKTHFRQSCELRESYFVLNVMLVVQNNWRLGSTDLGLKCLNFIVGLDETTLESAIQFG</sequence>
<accession>A0A448XPY1</accession>
<gene>
    <name evidence="1" type="ORF">PXEA_LOCUS35401</name>
</gene>
<evidence type="ECO:0000313" key="2">
    <source>
        <dbReference type="Proteomes" id="UP000784294"/>
    </source>
</evidence>
<organism evidence="1 2">
    <name type="scientific">Protopolystoma xenopodis</name>
    <dbReference type="NCBI Taxonomy" id="117903"/>
    <lineage>
        <taxon>Eukaryota</taxon>
        <taxon>Metazoa</taxon>
        <taxon>Spiralia</taxon>
        <taxon>Lophotrochozoa</taxon>
        <taxon>Platyhelminthes</taxon>
        <taxon>Monogenea</taxon>
        <taxon>Polyopisthocotylea</taxon>
        <taxon>Polystomatidea</taxon>
        <taxon>Polystomatidae</taxon>
        <taxon>Protopolystoma</taxon>
    </lineage>
</organism>
<dbReference type="AlphaFoldDB" id="A0A448XPY1"/>
<reference evidence="1" key="1">
    <citation type="submission" date="2018-11" db="EMBL/GenBank/DDBJ databases">
        <authorList>
            <consortium name="Pathogen Informatics"/>
        </authorList>
    </citation>
    <scope>NUCLEOTIDE SEQUENCE</scope>
</reference>
<protein>
    <submittedName>
        <fullName evidence="1">Uncharacterized protein</fullName>
    </submittedName>
</protein>
<keyword evidence="2" id="KW-1185">Reference proteome</keyword>